<evidence type="ECO:0000313" key="3">
    <source>
        <dbReference type="Proteomes" id="UP000256485"/>
    </source>
</evidence>
<name>A0A3D9V654_THECX</name>
<dbReference type="AlphaFoldDB" id="A0A3D9V654"/>
<dbReference type="InterPro" id="IPR002586">
    <property type="entry name" value="CobQ/CobB/MinD/ParA_Nub-bd_dom"/>
</dbReference>
<dbReference type="SUPFAM" id="SSF52540">
    <property type="entry name" value="P-loop containing nucleoside triphosphate hydrolases"/>
    <property type="match status" value="1"/>
</dbReference>
<evidence type="ECO:0000259" key="1">
    <source>
        <dbReference type="Pfam" id="PF01656"/>
    </source>
</evidence>
<dbReference type="Pfam" id="PF01656">
    <property type="entry name" value="CbiA"/>
    <property type="match status" value="1"/>
</dbReference>
<proteinExistence type="predicted"/>
<dbReference type="InterPro" id="IPR050678">
    <property type="entry name" value="DNA_Partitioning_ATPase"/>
</dbReference>
<protein>
    <submittedName>
        <fullName evidence="2">Chromosome partitioning protein</fullName>
    </submittedName>
</protein>
<reference evidence="2 3" key="1">
    <citation type="submission" date="2018-08" db="EMBL/GenBank/DDBJ databases">
        <title>Sequencing the genomes of 1000 actinobacteria strains.</title>
        <authorList>
            <person name="Klenk H.-P."/>
        </authorList>
    </citation>
    <scope>NUCLEOTIDE SEQUENCE [LARGE SCALE GENOMIC DNA]</scope>
    <source>
        <strain evidence="2 3">DSM 22891</strain>
    </source>
</reference>
<gene>
    <name evidence="2" type="ORF">DFJ64_1573</name>
</gene>
<dbReference type="EMBL" id="QTUC01000001">
    <property type="protein sequence ID" value="REF36173.1"/>
    <property type="molecule type" value="Genomic_DNA"/>
</dbReference>
<dbReference type="Proteomes" id="UP000256485">
    <property type="component" value="Unassembled WGS sequence"/>
</dbReference>
<dbReference type="InterPro" id="IPR027417">
    <property type="entry name" value="P-loop_NTPase"/>
</dbReference>
<sequence>MVTAALKGGVGKTTTSVYLAALAASGRRTATLIDADPQASAAEWVENATDERLQRIQVIEAPTERLLTKALDKAAADGVVVVDTPPAHERLLTKALSRATVVIVPTRVGGIETSRVEAVLDIVPETTPAGLVICSARTYTRSYQEALNNWIQAGVPVWGTAPERVAITAGPRGPLCPDGLEAYRKVWRRAQYAARSVAA</sequence>
<accession>A0A3D9V654</accession>
<evidence type="ECO:0000313" key="2">
    <source>
        <dbReference type="EMBL" id="REF36173.1"/>
    </source>
</evidence>
<dbReference type="PANTHER" id="PTHR13696">
    <property type="entry name" value="P-LOOP CONTAINING NUCLEOSIDE TRIPHOSPHATE HYDROLASE"/>
    <property type="match status" value="1"/>
</dbReference>
<comment type="caution">
    <text evidence="2">The sequence shown here is derived from an EMBL/GenBank/DDBJ whole genome shotgun (WGS) entry which is preliminary data.</text>
</comment>
<organism evidence="2 3">
    <name type="scientific">Thermasporomyces composti</name>
    <dbReference type="NCBI Taxonomy" id="696763"/>
    <lineage>
        <taxon>Bacteria</taxon>
        <taxon>Bacillati</taxon>
        <taxon>Actinomycetota</taxon>
        <taxon>Actinomycetes</taxon>
        <taxon>Propionibacteriales</taxon>
        <taxon>Nocardioidaceae</taxon>
        <taxon>Thermasporomyces</taxon>
    </lineage>
</organism>
<feature type="domain" description="CobQ/CobB/MinD/ParA nucleotide binding" evidence="1">
    <location>
        <begin position="2"/>
        <end position="167"/>
    </location>
</feature>
<dbReference type="CDD" id="cd02042">
    <property type="entry name" value="ParAB_family"/>
    <property type="match status" value="1"/>
</dbReference>
<dbReference type="Gene3D" id="3.40.50.300">
    <property type="entry name" value="P-loop containing nucleotide triphosphate hydrolases"/>
    <property type="match status" value="1"/>
</dbReference>
<keyword evidence="3" id="KW-1185">Reference proteome</keyword>
<dbReference type="PANTHER" id="PTHR13696:SF99">
    <property type="entry name" value="COBYRINIC ACID AC-DIAMIDE SYNTHASE"/>
    <property type="match status" value="1"/>
</dbReference>